<name>A0A195CB53_9HYME</name>
<dbReference type="Pfam" id="PF16984">
    <property type="entry name" value="Grp7_allergen"/>
    <property type="match status" value="1"/>
</dbReference>
<dbReference type="AlphaFoldDB" id="A0A195CB53"/>
<dbReference type="STRING" id="456900.A0A195CB53"/>
<reference evidence="1 2" key="1">
    <citation type="submission" date="2016-03" db="EMBL/GenBank/DDBJ databases">
        <title>Cyphomyrmex costatus WGS genome.</title>
        <authorList>
            <person name="Nygaard S."/>
            <person name="Hu H."/>
            <person name="Boomsma J."/>
            <person name="Zhang G."/>
        </authorList>
    </citation>
    <scope>NUCLEOTIDE SEQUENCE [LARGE SCALE GENOMIC DNA]</scope>
    <source>
        <strain evidence="1">MS0001</strain>
        <tissue evidence="1">Whole body</tissue>
    </source>
</reference>
<proteinExistence type="predicted"/>
<organism evidence="1 2">
    <name type="scientific">Cyphomyrmex costatus</name>
    <dbReference type="NCBI Taxonomy" id="456900"/>
    <lineage>
        <taxon>Eukaryota</taxon>
        <taxon>Metazoa</taxon>
        <taxon>Ecdysozoa</taxon>
        <taxon>Arthropoda</taxon>
        <taxon>Hexapoda</taxon>
        <taxon>Insecta</taxon>
        <taxon>Pterygota</taxon>
        <taxon>Neoptera</taxon>
        <taxon>Endopterygota</taxon>
        <taxon>Hymenoptera</taxon>
        <taxon>Apocrita</taxon>
        <taxon>Aculeata</taxon>
        <taxon>Formicoidea</taxon>
        <taxon>Formicidae</taxon>
        <taxon>Myrmicinae</taxon>
        <taxon>Cyphomyrmex</taxon>
    </lineage>
</organism>
<accession>A0A195CB53</accession>
<keyword evidence="2" id="KW-1185">Reference proteome</keyword>
<evidence type="ECO:0000313" key="1">
    <source>
        <dbReference type="EMBL" id="KYM97431.1"/>
    </source>
</evidence>
<dbReference type="InterPro" id="IPR017943">
    <property type="entry name" value="Bactericidal_perm-incr_a/b_dom"/>
</dbReference>
<evidence type="ECO:0000313" key="2">
    <source>
        <dbReference type="Proteomes" id="UP000078542"/>
    </source>
</evidence>
<dbReference type="EMBL" id="KQ978068">
    <property type="protein sequence ID" value="KYM97431.1"/>
    <property type="molecule type" value="Genomic_DNA"/>
</dbReference>
<dbReference type="Gene3D" id="3.15.10.50">
    <property type="match status" value="1"/>
</dbReference>
<sequence>SQPDSFTVQITQNEHVVYGTKLLIRYNPHIGIFSYPEMNPVNVVFDQTFTKFDRKLNKKKYTIPDCRLFLSMNIKDSTKSKFAKDVFIHYVQSYKKQYLCKIAGTIDEKQLQNINKCHICHKCRCDKDRIIHPDNLTVDLNINVPIDNLLKKVINYIKYKMIKNIDLPKLKDTHYIGIILGITIPCYFNIHNGILRNLSDLKRTEDAIISNVGRTQSIQAGFGLSTVKFQYNYTFTIGFITFSGKINGTVDGLSIVAKLIIDYDKECNVNVKYVKVKIGQIALQITNLGLLTNYITNYITSLINTEVHNRIEDFEKIIEQKINKFLKNPTMII</sequence>
<dbReference type="InterPro" id="IPR038602">
    <property type="entry name" value="Mite_allergen_7_sf"/>
</dbReference>
<dbReference type="SUPFAM" id="SSF55394">
    <property type="entry name" value="Bactericidal permeability-increasing protein, BPI"/>
    <property type="match status" value="1"/>
</dbReference>
<dbReference type="GO" id="GO:0008289">
    <property type="term" value="F:lipid binding"/>
    <property type="evidence" value="ECO:0007669"/>
    <property type="project" value="InterPro"/>
</dbReference>
<protein>
    <submittedName>
        <fullName evidence="1">Uncharacterized protein</fullName>
    </submittedName>
</protein>
<dbReference type="Proteomes" id="UP000078542">
    <property type="component" value="Unassembled WGS sequence"/>
</dbReference>
<gene>
    <name evidence="1" type="ORF">ALC62_11723</name>
</gene>
<feature type="non-terminal residue" evidence="1">
    <location>
        <position position="1"/>
    </location>
</feature>
<dbReference type="InterPro" id="IPR020234">
    <property type="entry name" value="Mite_allergen_group-7"/>
</dbReference>